<keyword evidence="6" id="KW-1185">Reference proteome</keyword>
<organism evidence="5 6">
    <name type="scientific">Herminiimonas glaciei</name>
    <dbReference type="NCBI Taxonomy" id="523788"/>
    <lineage>
        <taxon>Bacteria</taxon>
        <taxon>Pseudomonadati</taxon>
        <taxon>Pseudomonadota</taxon>
        <taxon>Betaproteobacteria</taxon>
        <taxon>Burkholderiales</taxon>
        <taxon>Oxalobacteraceae</taxon>
        <taxon>Herminiimonas</taxon>
    </lineage>
</organism>
<name>A0ABW2ICY2_9BURK</name>
<dbReference type="PRINTS" id="PR00455">
    <property type="entry name" value="HTHTETR"/>
</dbReference>
<evidence type="ECO:0000256" key="2">
    <source>
        <dbReference type="PROSITE-ProRule" id="PRU00335"/>
    </source>
</evidence>
<evidence type="ECO:0000256" key="3">
    <source>
        <dbReference type="SAM" id="MobiDB-lite"/>
    </source>
</evidence>
<dbReference type="SUPFAM" id="SSF48498">
    <property type="entry name" value="Tetracyclin repressor-like, C-terminal domain"/>
    <property type="match status" value="1"/>
</dbReference>
<dbReference type="SUPFAM" id="SSF46689">
    <property type="entry name" value="Homeodomain-like"/>
    <property type="match status" value="1"/>
</dbReference>
<dbReference type="Gene3D" id="1.10.10.60">
    <property type="entry name" value="Homeodomain-like"/>
    <property type="match status" value="1"/>
</dbReference>
<keyword evidence="1 2" id="KW-0238">DNA-binding</keyword>
<reference evidence="6" key="1">
    <citation type="journal article" date="2019" name="Int. J. Syst. Evol. Microbiol.">
        <title>The Global Catalogue of Microorganisms (GCM) 10K type strain sequencing project: providing services to taxonomists for standard genome sequencing and annotation.</title>
        <authorList>
            <consortium name="The Broad Institute Genomics Platform"/>
            <consortium name="The Broad Institute Genome Sequencing Center for Infectious Disease"/>
            <person name="Wu L."/>
            <person name="Ma J."/>
        </authorList>
    </citation>
    <scope>NUCLEOTIDE SEQUENCE [LARGE SCALE GENOMIC DNA]</scope>
    <source>
        <strain evidence="6">KACC 12508</strain>
    </source>
</reference>
<comment type="caution">
    <text evidence="5">The sequence shown here is derived from an EMBL/GenBank/DDBJ whole genome shotgun (WGS) entry which is preliminary data.</text>
</comment>
<gene>
    <name evidence="5" type="ORF">ACFQPC_11805</name>
</gene>
<feature type="domain" description="HTH tetR-type" evidence="4">
    <location>
        <begin position="34"/>
        <end position="94"/>
    </location>
</feature>
<evidence type="ECO:0000256" key="1">
    <source>
        <dbReference type="ARBA" id="ARBA00023125"/>
    </source>
</evidence>
<evidence type="ECO:0000313" key="5">
    <source>
        <dbReference type="EMBL" id="MFC7288725.1"/>
    </source>
</evidence>
<proteinExistence type="predicted"/>
<evidence type="ECO:0000259" key="4">
    <source>
        <dbReference type="PROSITE" id="PS50977"/>
    </source>
</evidence>
<accession>A0ABW2ICY2</accession>
<dbReference type="Pfam" id="PF09209">
    <property type="entry name" value="CecR_C"/>
    <property type="match status" value="1"/>
</dbReference>
<dbReference type="Proteomes" id="UP001596542">
    <property type="component" value="Unassembled WGS sequence"/>
</dbReference>
<protein>
    <submittedName>
        <fullName evidence="5">CerR family C-terminal domain-containing protein</fullName>
    </submittedName>
</protein>
<dbReference type="EMBL" id="JBHTBU010000002">
    <property type="protein sequence ID" value="MFC7288725.1"/>
    <property type="molecule type" value="Genomic_DNA"/>
</dbReference>
<sequence>MNSADHKTPPPAAQQGAESSHADADVRKQRSDGAEARTRLLQASLRLFADKGFSKTSTREIALAADVNIAAIKYYFGDKAGLYRAVFTEPMGNTCDYMYMSGHSEQTLQESLAGFFTGFLEPFKQGDLVQLCVRLHFREMLEPTGLWAEDIDNNIKPAHAEMVAMLARHLGASEIDDEIHRLAFSIVSLPLHMFVARDVIDAIRPNLMNTPAAIDQWAAKMTAYAEAMVAFEANRRAALIQKKKS</sequence>
<dbReference type="RefSeq" id="WP_382272136.1">
    <property type="nucleotide sequence ID" value="NZ_JBHTBU010000002.1"/>
</dbReference>
<dbReference type="InterPro" id="IPR001647">
    <property type="entry name" value="HTH_TetR"/>
</dbReference>
<dbReference type="InterPro" id="IPR015292">
    <property type="entry name" value="Tscrpt_reg_YbiH_C"/>
</dbReference>
<feature type="region of interest" description="Disordered" evidence="3">
    <location>
        <begin position="1"/>
        <end position="33"/>
    </location>
</feature>
<dbReference type="PANTHER" id="PTHR30055">
    <property type="entry name" value="HTH-TYPE TRANSCRIPTIONAL REGULATOR RUTR"/>
    <property type="match status" value="1"/>
</dbReference>
<dbReference type="PROSITE" id="PS50977">
    <property type="entry name" value="HTH_TETR_2"/>
    <property type="match status" value="1"/>
</dbReference>
<dbReference type="InterPro" id="IPR036271">
    <property type="entry name" value="Tet_transcr_reg_TetR-rel_C_sf"/>
</dbReference>
<dbReference type="Gene3D" id="1.10.357.10">
    <property type="entry name" value="Tetracycline Repressor, domain 2"/>
    <property type="match status" value="1"/>
</dbReference>
<dbReference type="PANTHER" id="PTHR30055:SF226">
    <property type="entry name" value="HTH-TYPE TRANSCRIPTIONAL REGULATOR PKSA"/>
    <property type="match status" value="1"/>
</dbReference>
<dbReference type="Pfam" id="PF00440">
    <property type="entry name" value="TetR_N"/>
    <property type="match status" value="1"/>
</dbReference>
<dbReference type="InterPro" id="IPR009057">
    <property type="entry name" value="Homeodomain-like_sf"/>
</dbReference>
<feature type="DNA-binding region" description="H-T-H motif" evidence="2">
    <location>
        <begin position="57"/>
        <end position="76"/>
    </location>
</feature>
<evidence type="ECO:0000313" key="6">
    <source>
        <dbReference type="Proteomes" id="UP001596542"/>
    </source>
</evidence>
<feature type="compositionally biased region" description="Basic and acidic residues" evidence="3">
    <location>
        <begin position="20"/>
        <end position="33"/>
    </location>
</feature>
<dbReference type="InterPro" id="IPR050109">
    <property type="entry name" value="HTH-type_TetR-like_transc_reg"/>
</dbReference>